<dbReference type="GO" id="GO:0006865">
    <property type="term" value="P:amino acid transport"/>
    <property type="evidence" value="ECO:0007669"/>
    <property type="project" value="UniProtKB-KW"/>
</dbReference>
<keyword evidence="6 9" id="KW-1133">Transmembrane helix</keyword>
<sequence length="293" mass="30858">MSLFFQLVVSGLTTGAIYAALALALVLIFRATNVVNFGQGEMATFSAYGAWQLMQWGVPLWIAVLVSLAAAFATGIVTFRLIIRPMMDAPVEAIVVITLGILVLFQAACMWIWGAEQLSFPSLFPHGGFSIGDVRVLASAVGTLAILLAIALAMGFIFRFTKLGLSMRAAAFDHTRSVLVGVNVERMLMLGWGFAAVIGALAAILIAPRLFLSPTMMTPILFYGLAAATLGGWDSPLGAIVGGLAVGVAESLGASYLSFIGADMRIAVPIALTLIILLVKPVGLFGSYKVTKL</sequence>
<dbReference type="RefSeq" id="WP_040116328.1">
    <property type="nucleotide sequence ID" value="NZ_CP006880.1"/>
</dbReference>
<keyword evidence="10" id="KW-0614">Plasmid</keyword>
<dbReference type="EMBL" id="CP006880">
    <property type="protein sequence ID" value="AJD46327.1"/>
    <property type="molecule type" value="Genomic_DNA"/>
</dbReference>
<dbReference type="Proteomes" id="UP000031368">
    <property type="component" value="Plasmid pRgalR602c"/>
</dbReference>
<protein>
    <submittedName>
        <fullName evidence="10">High-affinity branched-chain amino acid ABC transporter permease protein LivH 3</fullName>
    </submittedName>
</protein>
<evidence type="ECO:0000256" key="5">
    <source>
        <dbReference type="ARBA" id="ARBA00022970"/>
    </source>
</evidence>
<evidence type="ECO:0000256" key="6">
    <source>
        <dbReference type="ARBA" id="ARBA00022989"/>
    </source>
</evidence>
<dbReference type="AlphaFoldDB" id="A0A0B4XIU2"/>
<feature type="transmembrane region" description="Helical" evidence="9">
    <location>
        <begin position="187"/>
        <end position="206"/>
    </location>
</feature>
<dbReference type="HOGENOM" id="CLU_039929_1_1_5"/>
<evidence type="ECO:0000256" key="1">
    <source>
        <dbReference type="ARBA" id="ARBA00004651"/>
    </source>
</evidence>
<evidence type="ECO:0000256" key="3">
    <source>
        <dbReference type="ARBA" id="ARBA00022475"/>
    </source>
</evidence>
<dbReference type="InterPro" id="IPR052157">
    <property type="entry name" value="BCAA_transport_permease"/>
</dbReference>
<feature type="transmembrane region" description="Helical" evidence="9">
    <location>
        <begin position="94"/>
        <end position="114"/>
    </location>
</feature>
<dbReference type="GO" id="GO:0005886">
    <property type="term" value="C:plasma membrane"/>
    <property type="evidence" value="ECO:0007669"/>
    <property type="project" value="UniProtKB-SubCell"/>
</dbReference>
<evidence type="ECO:0000256" key="2">
    <source>
        <dbReference type="ARBA" id="ARBA00022448"/>
    </source>
</evidence>
<accession>A0A0B4XIU2</accession>
<reference evidence="10 11" key="1">
    <citation type="submission" date="2013-11" db="EMBL/GenBank/DDBJ databases">
        <title>Complete genome sequence of Rhizobium gallicum bv. gallicum R602.</title>
        <authorList>
            <person name="Bustos P."/>
            <person name="Santamaria R.I."/>
            <person name="Lozano L."/>
            <person name="Acosta J.L."/>
            <person name="Ormeno-Orrillo E."/>
            <person name="Rogel M.A."/>
            <person name="Romero D."/>
            <person name="Cevallos M.A."/>
            <person name="Martinez-Romero E."/>
            <person name="Gonzalez V."/>
        </authorList>
    </citation>
    <scope>NUCLEOTIDE SEQUENCE [LARGE SCALE GENOMIC DNA]</scope>
    <source>
        <strain evidence="10 11">R602</strain>
        <plasmid evidence="10 11">pRgalR602c</plasmid>
    </source>
</reference>
<dbReference type="CDD" id="cd06582">
    <property type="entry name" value="TM_PBP1_LivH_like"/>
    <property type="match status" value="1"/>
</dbReference>
<geneLocation type="plasmid" evidence="10 11">
    <name>pRgalR602c</name>
</geneLocation>
<proteinExistence type="inferred from homology"/>
<feature type="transmembrane region" description="Helical" evidence="9">
    <location>
        <begin position="134"/>
        <end position="158"/>
    </location>
</feature>
<feature type="transmembrane region" description="Helical" evidence="9">
    <location>
        <begin position="60"/>
        <end position="82"/>
    </location>
</feature>
<keyword evidence="7 9" id="KW-0472">Membrane</keyword>
<dbReference type="InterPro" id="IPR001851">
    <property type="entry name" value="ABC_transp_permease"/>
</dbReference>
<dbReference type="KEGG" id="rga:RGR602_PC02308"/>
<evidence type="ECO:0000256" key="7">
    <source>
        <dbReference type="ARBA" id="ARBA00023136"/>
    </source>
</evidence>
<organism evidence="10 11">
    <name type="scientific">Rhizobium gallicum bv. gallicum R602sp</name>
    <dbReference type="NCBI Taxonomy" id="1041138"/>
    <lineage>
        <taxon>Bacteria</taxon>
        <taxon>Pseudomonadati</taxon>
        <taxon>Pseudomonadota</taxon>
        <taxon>Alphaproteobacteria</taxon>
        <taxon>Hyphomicrobiales</taxon>
        <taxon>Rhizobiaceae</taxon>
        <taxon>Rhizobium/Agrobacterium group</taxon>
        <taxon>Rhizobium</taxon>
    </lineage>
</organism>
<evidence type="ECO:0000313" key="10">
    <source>
        <dbReference type="EMBL" id="AJD46327.1"/>
    </source>
</evidence>
<keyword evidence="3" id="KW-1003">Cell membrane</keyword>
<dbReference type="Pfam" id="PF02653">
    <property type="entry name" value="BPD_transp_2"/>
    <property type="match status" value="1"/>
</dbReference>
<keyword evidence="2" id="KW-0813">Transport</keyword>
<comment type="subcellular location">
    <subcellularLocation>
        <location evidence="1">Cell membrane</location>
        <topology evidence="1">Multi-pass membrane protein</topology>
    </subcellularLocation>
</comment>
<dbReference type="GO" id="GO:0022857">
    <property type="term" value="F:transmembrane transporter activity"/>
    <property type="evidence" value="ECO:0007669"/>
    <property type="project" value="InterPro"/>
</dbReference>
<dbReference type="PANTHER" id="PTHR11795">
    <property type="entry name" value="BRANCHED-CHAIN AMINO ACID TRANSPORT SYSTEM PERMEASE PROTEIN LIVH"/>
    <property type="match status" value="1"/>
</dbReference>
<gene>
    <name evidence="10" type="primary">livH-3</name>
    <name evidence="10" type="ORF">RGR602_PC02308</name>
</gene>
<keyword evidence="11" id="KW-1185">Reference proteome</keyword>
<keyword evidence="4 9" id="KW-0812">Transmembrane</keyword>
<evidence type="ECO:0000256" key="4">
    <source>
        <dbReference type="ARBA" id="ARBA00022692"/>
    </source>
</evidence>
<keyword evidence="5" id="KW-0029">Amino-acid transport</keyword>
<evidence type="ECO:0000313" key="11">
    <source>
        <dbReference type="Proteomes" id="UP000031368"/>
    </source>
</evidence>
<evidence type="ECO:0000256" key="9">
    <source>
        <dbReference type="SAM" id="Phobius"/>
    </source>
</evidence>
<name>A0A0B4XIU2_9HYPH</name>
<dbReference type="PANTHER" id="PTHR11795:SF451">
    <property type="entry name" value="ABC TRANSPORTER PERMEASE PROTEIN"/>
    <property type="match status" value="1"/>
</dbReference>
<feature type="transmembrane region" description="Helical" evidence="9">
    <location>
        <begin position="266"/>
        <end position="288"/>
    </location>
</feature>
<feature type="transmembrane region" description="Helical" evidence="9">
    <location>
        <begin position="7"/>
        <end position="29"/>
    </location>
</feature>
<comment type="similarity">
    <text evidence="8">Belongs to the binding-protein-dependent transport system permease family. LivHM subfamily.</text>
</comment>
<feature type="transmembrane region" description="Helical" evidence="9">
    <location>
        <begin position="237"/>
        <end position="260"/>
    </location>
</feature>
<evidence type="ECO:0000256" key="8">
    <source>
        <dbReference type="ARBA" id="ARBA00037998"/>
    </source>
</evidence>